<dbReference type="EMBL" id="LGRX02012868">
    <property type="protein sequence ID" value="KAK3266721.1"/>
    <property type="molecule type" value="Genomic_DNA"/>
</dbReference>
<evidence type="ECO:0000313" key="3">
    <source>
        <dbReference type="Proteomes" id="UP001190700"/>
    </source>
</evidence>
<evidence type="ECO:0000256" key="1">
    <source>
        <dbReference type="SAM" id="MobiDB-lite"/>
    </source>
</evidence>
<feature type="compositionally biased region" description="Basic and acidic residues" evidence="1">
    <location>
        <begin position="82"/>
        <end position="101"/>
    </location>
</feature>
<sequence>MLELRAQLELDPSSSHRGGAQALRAQLQFVEDRAYQAVNGVVADEVLQQWLNDFDKSRGNAMLNTTAKQAANVEAGISSRWRTRDDKRRDKDKHDKDKHSS</sequence>
<reference evidence="2 3" key="1">
    <citation type="journal article" date="2015" name="Genome Biol. Evol.">
        <title>Comparative Genomics of a Bacterivorous Green Alga Reveals Evolutionary Causalities and Consequences of Phago-Mixotrophic Mode of Nutrition.</title>
        <authorList>
            <person name="Burns J.A."/>
            <person name="Paasch A."/>
            <person name="Narechania A."/>
            <person name="Kim E."/>
        </authorList>
    </citation>
    <scope>NUCLEOTIDE SEQUENCE [LARGE SCALE GENOMIC DNA]</scope>
    <source>
        <strain evidence="2 3">PLY_AMNH</strain>
    </source>
</reference>
<keyword evidence="3" id="KW-1185">Reference proteome</keyword>
<accession>A0AAE0FWT8</accession>
<name>A0AAE0FWT8_9CHLO</name>
<organism evidence="2 3">
    <name type="scientific">Cymbomonas tetramitiformis</name>
    <dbReference type="NCBI Taxonomy" id="36881"/>
    <lineage>
        <taxon>Eukaryota</taxon>
        <taxon>Viridiplantae</taxon>
        <taxon>Chlorophyta</taxon>
        <taxon>Pyramimonadophyceae</taxon>
        <taxon>Pyramimonadales</taxon>
        <taxon>Pyramimonadaceae</taxon>
        <taxon>Cymbomonas</taxon>
    </lineage>
</organism>
<dbReference type="Proteomes" id="UP001190700">
    <property type="component" value="Unassembled WGS sequence"/>
</dbReference>
<gene>
    <name evidence="2" type="ORF">CYMTET_24679</name>
</gene>
<protein>
    <submittedName>
        <fullName evidence="2">Uncharacterized protein</fullName>
    </submittedName>
</protein>
<comment type="caution">
    <text evidence="2">The sequence shown here is derived from an EMBL/GenBank/DDBJ whole genome shotgun (WGS) entry which is preliminary data.</text>
</comment>
<feature type="region of interest" description="Disordered" evidence="1">
    <location>
        <begin position="70"/>
        <end position="101"/>
    </location>
</feature>
<dbReference type="AlphaFoldDB" id="A0AAE0FWT8"/>
<evidence type="ECO:0000313" key="2">
    <source>
        <dbReference type="EMBL" id="KAK3266721.1"/>
    </source>
</evidence>
<proteinExistence type="predicted"/>